<organism evidence="2">
    <name type="scientific">Streptantibioticus silvisoli</name>
    <dbReference type="NCBI Taxonomy" id="2705255"/>
    <lineage>
        <taxon>Bacteria</taxon>
        <taxon>Bacillati</taxon>
        <taxon>Actinomycetota</taxon>
        <taxon>Actinomycetes</taxon>
        <taxon>Kitasatosporales</taxon>
        <taxon>Streptomycetaceae</taxon>
        <taxon>Streptantibioticus</taxon>
    </lineage>
</organism>
<dbReference type="InterPro" id="IPR039422">
    <property type="entry name" value="MarR/SlyA-like"/>
</dbReference>
<dbReference type="InterPro" id="IPR000835">
    <property type="entry name" value="HTH_MarR-typ"/>
</dbReference>
<reference evidence="2" key="1">
    <citation type="submission" date="2023-05" db="EMBL/GenBank/DDBJ databases">
        <title>Streptantibioticus silvisoli sp. nov., acidotolerant actinomycetes 1 from pine litter.</title>
        <authorList>
            <person name="Swiecimska M."/>
            <person name="Golinska P."/>
            <person name="Sangal V."/>
            <person name="Wachnowicz B."/>
            <person name="Goodfellow M."/>
        </authorList>
    </citation>
    <scope>NUCLEOTIDE SEQUENCE</scope>
    <source>
        <strain evidence="2">SL13</strain>
    </source>
</reference>
<proteinExistence type="predicted"/>
<dbReference type="EMBL" id="JABXJJ020000017">
    <property type="protein sequence ID" value="MDI5970717.1"/>
    <property type="molecule type" value="Genomic_DNA"/>
</dbReference>
<dbReference type="PRINTS" id="PR00598">
    <property type="entry name" value="HTHMARR"/>
</dbReference>
<dbReference type="GO" id="GO:0003700">
    <property type="term" value="F:DNA-binding transcription factor activity"/>
    <property type="evidence" value="ECO:0007669"/>
    <property type="project" value="InterPro"/>
</dbReference>
<dbReference type="GO" id="GO:0006950">
    <property type="term" value="P:response to stress"/>
    <property type="evidence" value="ECO:0007669"/>
    <property type="project" value="TreeGrafter"/>
</dbReference>
<dbReference type="InterPro" id="IPR036388">
    <property type="entry name" value="WH-like_DNA-bd_sf"/>
</dbReference>
<dbReference type="SMART" id="SM00347">
    <property type="entry name" value="HTH_MARR"/>
    <property type="match status" value="1"/>
</dbReference>
<dbReference type="PROSITE" id="PS50995">
    <property type="entry name" value="HTH_MARR_2"/>
    <property type="match status" value="1"/>
</dbReference>
<protein>
    <submittedName>
        <fullName evidence="2">MarR family winged helix-turn-helix transcriptional regulator</fullName>
    </submittedName>
</protein>
<dbReference type="SUPFAM" id="SSF46785">
    <property type="entry name" value="Winged helix' DNA-binding domain"/>
    <property type="match status" value="1"/>
</dbReference>
<feature type="domain" description="HTH marR-type" evidence="1">
    <location>
        <begin position="12"/>
        <end position="143"/>
    </location>
</feature>
<dbReference type="Gene3D" id="1.10.10.10">
    <property type="entry name" value="Winged helix-like DNA-binding domain superfamily/Winged helix DNA-binding domain"/>
    <property type="match status" value="1"/>
</dbReference>
<evidence type="ECO:0000313" key="2">
    <source>
        <dbReference type="EMBL" id="MDI5970717.1"/>
    </source>
</evidence>
<evidence type="ECO:0000259" key="1">
    <source>
        <dbReference type="PROSITE" id="PS50995"/>
    </source>
</evidence>
<sequence>MTGSSGGSDDSVQRAWALMQRFVEAHNRHGELAEALGFRLGGGRGKILFQLREGPATLGRLAEANGVDAPYATLIVDKLEAHGLVERRPHPDDRRRKLVTLTAAGHDVIATADAILLRPPPAIKTLPADDLDQLTAVLTRLLDADAADPGDRGR</sequence>
<accession>A0AA90H9X0</accession>
<dbReference type="AlphaFoldDB" id="A0AA90H9X0"/>
<dbReference type="RefSeq" id="WP_271312597.1">
    <property type="nucleotide sequence ID" value="NZ_JABXJJ020000017.1"/>
</dbReference>
<name>A0AA90H9X0_9ACTN</name>
<comment type="caution">
    <text evidence="2">The sequence shown here is derived from an EMBL/GenBank/DDBJ whole genome shotgun (WGS) entry which is preliminary data.</text>
</comment>
<gene>
    <name evidence="2" type="ORF">POF50_015450</name>
</gene>
<dbReference type="PANTHER" id="PTHR33164">
    <property type="entry name" value="TRANSCRIPTIONAL REGULATOR, MARR FAMILY"/>
    <property type="match status" value="1"/>
</dbReference>
<dbReference type="PANTHER" id="PTHR33164:SF99">
    <property type="entry name" value="MARR FAMILY REGULATORY PROTEIN"/>
    <property type="match status" value="1"/>
</dbReference>
<dbReference type="InterPro" id="IPR036390">
    <property type="entry name" value="WH_DNA-bd_sf"/>
</dbReference>
<dbReference type="Pfam" id="PF01047">
    <property type="entry name" value="MarR"/>
    <property type="match status" value="1"/>
</dbReference>